<feature type="compositionally biased region" description="Polar residues" evidence="1">
    <location>
        <begin position="23"/>
        <end position="33"/>
    </location>
</feature>
<dbReference type="AlphaFoldDB" id="A0A401UI57"/>
<dbReference type="EMBL" id="BHYK01000003">
    <property type="protein sequence ID" value="GCD09162.1"/>
    <property type="molecule type" value="Genomic_DNA"/>
</dbReference>
<organism evidence="2 3">
    <name type="scientific">Clostridium tagluense</name>
    <dbReference type="NCBI Taxonomy" id="360422"/>
    <lineage>
        <taxon>Bacteria</taxon>
        <taxon>Bacillati</taxon>
        <taxon>Bacillota</taxon>
        <taxon>Clostridia</taxon>
        <taxon>Eubacteriales</taxon>
        <taxon>Clostridiaceae</taxon>
        <taxon>Clostridium</taxon>
    </lineage>
</organism>
<dbReference type="RefSeq" id="WP_258880941.1">
    <property type="nucleotide sequence ID" value="NZ_BHYK01000003.1"/>
</dbReference>
<comment type="caution">
    <text evidence="2">The sequence shown here is derived from an EMBL/GenBank/DDBJ whole genome shotgun (WGS) entry which is preliminary data.</text>
</comment>
<proteinExistence type="predicted"/>
<name>A0A401UI57_9CLOT</name>
<feature type="region of interest" description="Disordered" evidence="1">
    <location>
        <begin position="1"/>
        <end position="40"/>
    </location>
</feature>
<gene>
    <name evidence="2" type="ORF">Ctaglu_07850</name>
</gene>
<keyword evidence="3" id="KW-1185">Reference proteome</keyword>
<dbReference type="Proteomes" id="UP000287872">
    <property type="component" value="Unassembled WGS sequence"/>
</dbReference>
<evidence type="ECO:0000313" key="3">
    <source>
        <dbReference type="Proteomes" id="UP000287872"/>
    </source>
</evidence>
<feature type="compositionally biased region" description="Basic and acidic residues" evidence="1">
    <location>
        <begin position="1"/>
        <end position="20"/>
    </location>
</feature>
<protein>
    <submittedName>
        <fullName evidence="2">Uncharacterized protein</fullName>
    </submittedName>
</protein>
<evidence type="ECO:0000313" key="2">
    <source>
        <dbReference type="EMBL" id="GCD09162.1"/>
    </source>
</evidence>
<dbReference type="GeneID" id="77242528"/>
<accession>A0A401UI57</accession>
<reference evidence="2 3" key="1">
    <citation type="submission" date="2018-11" db="EMBL/GenBank/DDBJ databases">
        <title>Genome sequencing and assembly of Clostridium tagluense strain A121.</title>
        <authorList>
            <person name="Murakami T."/>
            <person name="Segawa T."/>
            <person name="Shcherbakova V.A."/>
            <person name="Mori H."/>
            <person name="Yoshimura Y."/>
        </authorList>
    </citation>
    <scope>NUCLEOTIDE SEQUENCE [LARGE SCALE GENOMIC DNA]</scope>
    <source>
        <strain evidence="2 3">A121</strain>
    </source>
</reference>
<evidence type="ECO:0000256" key="1">
    <source>
        <dbReference type="SAM" id="MobiDB-lite"/>
    </source>
</evidence>
<sequence length="40" mass="4596">MKDKKNNSNEKQEKSFKNKENNPVTMNGDSNMSKPVRGLK</sequence>